<proteinExistence type="predicted"/>
<reference evidence="1" key="2">
    <citation type="submission" date="2020-03" db="EMBL/GenBank/DDBJ databases">
        <authorList>
            <person name="Kafer S."/>
            <person name="Paraskevopoulou S."/>
            <person name="Zirkel F."/>
            <person name="Wieseke N."/>
            <person name="Donath A."/>
            <person name="Petersen M."/>
            <person name="Jones T.C."/>
            <person name="Liu S."/>
            <person name="Zhou X."/>
            <person name="Middendorf M."/>
            <person name="Junglen S."/>
            <person name="Misof B."/>
            <person name="Drosten C."/>
        </authorList>
    </citation>
    <scope>NUCLEOTIDE SEQUENCE</scope>
    <source>
        <strain evidence="1">OKIAV20</strain>
    </source>
</reference>
<sequence length="240" mass="26993">MLHLLRNLPLSPKKKNQELEEAQRVSNELVVDKISITSPLSHKMSPLKAISYHIVGRVDVQGPAKVDKRTLKTIALLSIAEIGFKTVLPSLVQSAMLEDIYKFLKAFNSTDRRGQNNYFSSSVDIKRLINIPVYPVSTGHINKGINRSLMIIAPSEDRIILKFEIILKTGDNTIKLADYFDRNGYITTQLRKTSLNTDLVTIAAHQTKSSHYLFEEVTGLISGDRTIEAYQGIRKTLART</sequence>
<dbReference type="EMBL" id="MT153398">
    <property type="protein sequence ID" value="QMP82179.1"/>
    <property type="molecule type" value="Viral_cRNA"/>
</dbReference>
<reference evidence="1" key="1">
    <citation type="journal article" date="2019" name="PLoS Pathog.">
        <title>Re-assessing the diversity of negative strand RNA viruses in insects.</title>
        <authorList>
            <person name="Kafer S."/>
            <person name="Paraskevopoulou S."/>
            <person name="Zirkel F."/>
            <person name="Wieseke N."/>
            <person name="Donath A."/>
            <person name="Petersen M."/>
            <person name="Jones T.C."/>
            <person name="Liu S."/>
            <person name="Zhou X."/>
            <person name="Middendorf M."/>
            <person name="Junglen S."/>
            <person name="Misof B."/>
            <person name="Drosten C."/>
        </authorList>
    </citation>
    <scope>NUCLEOTIDE SEQUENCE</scope>
    <source>
        <strain evidence="1">OKIAV20</strain>
    </source>
</reference>
<protein>
    <submittedName>
        <fullName evidence="1">Uncharacterized protein</fullName>
    </submittedName>
</protein>
<organism evidence="1">
    <name type="scientific">Coleopteran rhabdo-related virus OKIAV20</name>
    <dbReference type="NCBI Taxonomy" id="2746287"/>
    <lineage>
        <taxon>Viruses</taxon>
        <taxon>Riboviria</taxon>
        <taxon>Orthornavirae</taxon>
        <taxon>Negarnaviricota</taxon>
        <taxon>Haploviricotina</taxon>
        <taxon>Monjiviricetes</taxon>
        <taxon>Mononegavirales</taxon>
        <taxon>Rhabdoviridae</taxon>
    </lineage>
</organism>
<name>A0A7D7F0X1_9RHAB</name>
<evidence type="ECO:0000313" key="1">
    <source>
        <dbReference type="EMBL" id="QMP82179.1"/>
    </source>
</evidence>
<accession>A0A7D7F0X1</accession>